<dbReference type="RefSeq" id="WP_135636405.1">
    <property type="nucleotide sequence ID" value="NZ_RQFE01000031.1"/>
</dbReference>
<evidence type="ECO:0000256" key="1">
    <source>
        <dbReference type="SAM" id="SignalP"/>
    </source>
</evidence>
<gene>
    <name evidence="2" type="ORF">EHQ18_18455</name>
</gene>
<feature type="signal peptide" evidence="1">
    <location>
        <begin position="1"/>
        <end position="22"/>
    </location>
</feature>
<name>A0A6N4PUI3_9LEPT</name>
<dbReference type="EMBL" id="RQFF01000037">
    <property type="protein sequence ID" value="TGK67081.1"/>
    <property type="molecule type" value="Genomic_DNA"/>
</dbReference>
<dbReference type="Proteomes" id="UP000297239">
    <property type="component" value="Unassembled WGS sequence"/>
</dbReference>
<protein>
    <recommendedName>
        <fullName evidence="4">Gingipain propeptide domain-containing protein</fullName>
    </recommendedName>
</protein>
<organism evidence="2 3">
    <name type="scientific">Leptospira kanakyensis</name>
    <dbReference type="NCBI Taxonomy" id="2484968"/>
    <lineage>
        <taxon>Bacteria</taxon>
        <taxon>Pseudomonadati</taxon>
        <taxon>Spirochaetota</taxon>
        <taxon>Spirochaetia</taxon>
        <taxon>Leptospirales</taxon>
        <taxon>Leptospiraceae</taxon>
        <taxon>Leptospira</taxon>
    </lineage>
</organism>
<evidence type="ECO:0000313" key="2">
    <source>
        <dbReference type="EMBL" id="TGK67081.1"/>
    </source>
</evidence>
<accession>A0A6N4PUI3</accession>
<reference evidence="2" key="1">
    <citation type="journal article" date="2019" name="PLoS Negl. Trop. Dis.">
        <title>Revisiting the worldwide diversity of Leptospira species in the environment.</title>
        <authorList>
            <person name="Vincent A.T."/>
            <person name="Schiettekatte O."/>
            <person name="Bourhy P."/>
            <person name="Veyrier F.J."/>
            <person name="Picardeau M."/>
        </authorList>
    </citation>
    <scope>NUCLEOTIDE SEQUENCE [LARGE SCALE GENOMIC DNA]</scope>
    <source>
        <strain evidence="2">201800293</strain>
    </source>
</reference>
<comment type="caution">
    <text evidence="2">The sequence shown here is derived from an EMBL/GenBank/DDBJ whole genome shotgun (WGS) entry which is preliminary data.</text>
</comment>
<evidence type="ECO:0000313" key="3">
    <source>
        <dbReference type="Proteomes" id="UP000297239"/>
    </source>
</evidence>
<dbReference type="AlphaFoldDB" id="A0A6N4PUI3"/>
<sequence length="113" mass="12785">MKLNITAILVAILMFVATSIFAYQNKPKQSGTLVVSFEIESSAISQPEIVAQDFDEASFDFNFPTNYSDFKILDFPKGKPNRTTKRNLMYNKPYLVSIVFYNPPNGDFSILVT</sequence>
<feature type="chain" id="PRO_5026650634" description="Gingipain propeptide domain-containing protein" evidence="1">
    <location>
        <begin position="23"/>
        <end position="113"/>
    </location>
</feature>
<keyword evidence="3" id="KW-1185">Reference proteome</keyword>
<proteinExistence type="predicted"/>
<evidence type="ECO:0008006" key="4">
    <source>
        <dbReference type="Google" id="ProtNLM"/>
    </source>
</evidence>
<keyword evidence="1" id="KW-0732">Signal</keyword>